<dbReference type="InterPro" id="IPR016024">
    <property type="entry name" value="ARM-type_fold"/>
</dbReference>
<dbReference type="InterPro" id="IPR011989">
    <property type="entry name" value="ARM-like"/>
</dbReference>
<dbReference type="Pfam" id="PF09759">
    <property type="entry name" value="Atx10homo_assoc"/>
    <property type="match status" value="1"/>
</dbReference>
<dbReference type="PANTHER" id="PTHR13255">
    <property type="entry name" value="ATAXIN-10"/>
    <property type="match status" value="1"/>
</dbReference>
<name>A0ABM0X5F7_CAMSA</name>
<dbReference type="GeneID" id="104759813"/>
<feature type="domain" description="Ataxin-10" evidence="3">
    <location>
        <begin position="388"/>
        <end position="480"/>
    </location>
</feature>
<evidence type="ECO:0000313" key="4">
    <source>
        <dbReference type="Proteomes" id="UP000694864"/>
    </source>
</evidence>
<organism evidence="4 5">
    <name type="scientific">Camelina sativa</name>
    <name type="common">False flax</name>
    <name type="synonym">Myagrum sativum</name>
    <dbReference type="NCBI Taxonomy" id="90675"/>
    <lineage>
        <taxon>Eukaryota</taxon>
        <taxon>Viridiplantae</taxon>
        <taxon>Streptophyta</taxon>
        <taxon>Embryophyta</taxon>
        <taxon>Tracheophyta</taxon>
        <taxon>Spermatophyta</taxon>
        <taxon>Magnoliopsida</taxon>
        <taxon>eudicotyledons</taxon>
        <taxon>Gunneridae</taxon>
        <taxon>Pentapetalae</taxon>
        <taxon>rosids</taxon>
        <taxon>malvids</taxon>
        <taxon>Brassicales</taxon>
        <taxon>Brassicaceae</taxon>
        <taxon>Camelineae</taxon>
        <taxon>Camelina</taxon>
    </lineage>
</organism>
<keyword evidence="2" id="KW-0131">Cell cycle</keyword>
<dbReference type="Proteomes" id="UP000694864">
    <property type="component" value="Chromosome 17"/>
</dbReference>
<protein>
    <submittedName>
        <fullName evidence="5">Ataxin-10-like</fullName>
    </submittedName>
</protein>
<evidence type="ECO:0000256" key="2">
    <source>
        <dbReference type="ARBA" id="ARBA00023306"/>
    </source>
</evidence>
<sequence>MEPKLSGGGVPEEVLQSLLIASDSSSYSLEDCLKFLLESSKTDSGRSDLASKSILPYILRLLPSRHYLNLSLKVLRNLCAGEVSNQISFVEHGGSAILSDLLAEKTKTTEEDLETVRLGLQVLANVVLFGQEKRQRDVWFRFFPERFFSIAKIRRLETCDPLCMILYACFDGCSDLASQLCRISVGLTIVAETIRTSSSVGSVDDNYWLKLLVSRICVEDHCFLQLFSKLYKVVDTVLGHRDETFTSEQVFLLRMVSDIANERIGKVSIPKDTACSILGLFKQSLDVFDFASSSERSELPTGSTIVDVMGYSLVIIRDACAGGSLEELNKENKDSVDTVELLLSSGLIHLLLDLLRKLDPPTTIKRAQHQSPSSSSSSSLNPCPYRGFRRDIVSVIGNCAYRRKEVQDEIRERDGLFLMLQQCVTDDDNPFLREWGLWCVRNLLEGNLENQQVVAELEIQGSADVPKLRQIGLRVEIDPKTSRPKLVNDT</sequence>
<gene>
    <name evidence="5" type="primary">LOC104759813</name>
</gene>
<keyword evidence="4" id="KW-1185">Reference proteome</keyword>
<dbReference type="InterPro" id="IPR051374">
    <property type="entry name" value="Ataxin-10/CTR86_families"/>
</dbReference>
<evidence type="ECO:0000256" key="1">
    <source>
        <dbReference type="ARBA" id="ARBA00022618"/>
    </source>
</evidence>
<reference evidence="4" key="1">
    <citation type="journal article" date="2014" name="Nat. Commun.">
        <title>The emerging biofuel crop Camelina sativa retains a highly undifferentiated hexaploid genome structure.</title>
        <authorList>
            <person name="Kagale S."/>
            <person name="Koh C."/>
            <person name="Nixon J."/>
            <person name="Bollina V."/>
            <person name="Clarke W.E."/>
            <person name="Tuteja R."/>
            <person name="Spillane C."/>
            <person name="Robinson S.J."/>
            <person name="Links M.G."/>
            <person name="Clarke C."/>
            <person name="Higgins E.E."/>
            <person name="Huebert T."/>
            <person name="Sharpe A.G."/>
            <person name="Parkin I.A."/>
        </authorList>
    </citation>
    <scope>NUCLEOTIDE SEQUENCE [LARGE SCALE GENOMIC DNA]</scope>
    <source>
        <strain evidence="4">cv. DH55</strain>
    </source>
</reference>
<keyword evidence="1" id="KW-0132">Cell division</keyword>
<evidence type="ECO:0000313" key="5">
    <source>
        <dbReference type="RefSeq" id="XP_010480997.1"/>
    </source>
</evidence>
<dbReference type="Gene3D" id="1.25.10.10">
    <property type="entry name" value="Leucine-rich Repeat Variant"/>
    <property type="match status" value="2"/>
</dbReference>
<dbReference type="InterPro" id="IPR019156">
    <property type="entry name" value="Ataxin-10_domain"/>
</dbReference>
<evidence type="ECO:0000259" key="3">
    <source>
        <dbReference type="Pfam" id="PF09759"/>
    </source>
</evidence>
<dbReference type="PANTHER" id="PTHR13255:SF0">
    <property type="entry name" value="ATAXIN-10"/>
    <property type="match status" value="1"/>
</dbReference>
<dbReference type="RefSeq" id="XP_010480997.1">
    <property type="nucleotide sequence ID" value="XM_010482695.1"/>
</dbReference>
<dbReference type="SUPFAM" id="SSF48371">
    <property type="entry name" value="ARM repeat"/>
    <property type="match status" value="1"/>
</dbReference>
<accession>A0ABM0X5F7</accession>
<reference evidence="5" key="2">
    <citation type="submission" date="2025-08" db="UniProtKB">
        <authorList>
            <consortium name="RefSeq"/>
        </authorList>
    </citation>
    <scope>IDENTIFICATION</scope>
    <source>
        <tissue evidence="5">Leaf</tissue>
    </source>
</reference>
<proteinExistence type="predicted"/>